<proteinExistence type="predicted"/>
<dbReference type="PANTHER" id="PTHR34219">
    <property type="entry name" value="IRON-REGULATED INNER MEMBRANE PROTEIN-RELATED"/>
    <property type="match status" value="1"/>
</dbReference>
<dbReference type="Proteomes" id="UP000261325">
    <property type="component" value="Unassembled WGS sequence"/>
</dbReference>
<accession>A0A3B8WQN4</accession>
<gene>
    <name evidence="2" type="ORF">DCF82_19295</name>
</gene>
<protein>
    <submittedName>
        <fullName evidence="2">Nitric oxide synthase</fullName>
    </submittedName>
</protein>
<evidence type="ECO:0000313" key="2">
    <source>
        <dbReference type="EMBL" id="HAC29928.1"/>
    </source>
</evidence>
<feature type="transmembrane region" description="Helical" evidence="1">
    <location>
        <begin position="123"/>
        <end position="144"/>
    </location>
</feature>
<dbReference type="InterPro" id="IPR005625">
    <property type="entry name" value="PepSY-ass_TM"/>
</dbReference>
<evidence type="ECO:0000313" key="3">
    <source>
        <dbReference type="Proteomes" id="UP000261325"/>
    </source>
</evidence>
<evidence type="ECO:0000256" key="1">
    <source>
        <dbReference type="SAM" id="Phobius"/>
    </source>
</evidence>
<keyword evidence="1" id="KW-0812">Transmembrane</keyword>
<sequence length="160" mass="16850">MLRKFHSLPGLLAGVFLIVLSVTGAVLALAPTLDRVSAVIPASGEVSIAELADRVVAHYPGTEQIVREPSGKVIVYYSRDGQAGADLVNPVTGEGTAPYEPSAFFGWVKDLHRAFMLDDAGRALAGVLAALMVLLCLSGILLIARRTGGWKNILRPLSGS</sequence>
<name>A0A3B8WQN4_MARNT</name>
<keyword evidence="1" id="KW-1133">Transmembrane helix</keyword>
<dbReference type="AlphaFoldDB" id="A0A3B8WQN4"/>
<organism evidence="2 3">
    <name type="scientific">Marinobacter nauticus</name>
    <name type="common">Marinobacter hydrocarbonoclasticus</name>
    <name type="synonym">Marinobacter aquaeolei</name>
    <dbReference type="NCBI Taxonomy" id="2743"/>
    <lineage>
        <taxon>Bacteria</taxon>
        <taxon>Pseudomonadati</taxon>
        <taxon>Pseudomonadota</taxon>
        <taxon>Gammaproteobacteria</taxon>
        <taxon>Pseudomonadales</taxon>
        <taxon>Marinobacteraceae</taxon>
        <taxon>Marinobacter</taxon>
    </lineage>
</organism>
<reference evidence="2 3" key="1">
    <citation type="journal article" date="2018" name="Nat. Biotechnol.">
        <title>A standardized bacterial taxonomy based on genome phylogeny substantially revises the tree of life.</title>
        <authorList>
            <person name="Parks D.H."/>
            <person name="Chuvochina M."/>
            <person name="Waite D.W."/>
            <person name="Rinke C."/>
            <person name="Skarshewski A."/>
            <person name="Chaumeil P.A."/>
            <person name="Hugenholtz P."/>
        </authorList>
    </citation>
    <scope>NUCLEOTIDE SEQUENCE [LARGE SCALE GENOMIC DNA]</scope>
    <source>
        <strain evidence="2">UBA9049</strain>
    </source>
</reference>
<feature type="non-terminal residue" evidence="2">
    <location>
        <position position="160"/>
    </location>
</feature>
<dbReference type="EMBL" id="DLYI01000269">
    <property type="protein sequence ID" value="HAC29928.1"/>
    <property type="molecule type" value="Genomic_DNA"/>
</dbReference>
<keyword evidence="1" id="KW-0472">Membrane</keyword>
<dbReference type="Pfam" id="PF03929">
    <property type="entry name" value="PepSY_TM"/>
    <property type="match status" value="1"/>
</dbReference>
<comment type="caution">
    <text evidence="2">The sequence shown here is derived from an EMBL/GenBank/DDBJ whole genome shotgun (WGS) entry which is preliminary data.</text>
</comment>